<evidence type="ECO:0000256" key="17">
    <source>
        <dbReference type="ARBA" id="ARBA00073785"/>
    </source>
</evidence>
<keyword evidence="7" id="KW-0770">Synapse</keyword>
<protein>
    <recommendedName>
        <fullName evidence="17">Gamma-aminobutyric acid type B receptor subunit 2</fullName>
    </recommendedName>
    <alternativeName>
        <fullName evidence="18">G-protein coupled receptor 51</fullName>
    </alternativeName>
</protein>
<keyword evidence="10 21" id="KW-0472">Membrane</keyword>
<feature type="transmembrane region" description="Helical" evidence="21">
    <location>
        <begin position="447"/>
        <end position="470"/>
    </location>
</feature>
<proteinExistence type="inferred from homology"/>
<evidence type="ECO:0000256" key="3">
    <source>
        <dbReference type="ARBA" id="ARBA00022553"/>
    </source>
</evidence>
<organism evidence="24 25">
    <name type="scientific">Patella caerulea</name>
    <name type="common">Rayed Mediterranean limpet</name>
    <dbReference type="NCBI Taxonomy" id="87958"/>
    <lineage>
        <taxon>Eukaryota</taxon>
        <taxon>Metazoa</taxon>
        <taxon>Spiralia</taxon>
        <taxon>Lophotrochozoa</taxon>
        <taxon>Mollusca</taxon>
        <taxon>Gastropoda</taxon>
        <taxon>Patellogastropoda</taxon>
        <taxon>Patelloidea</taxon>
        <taxon>Patellidae</taxon>
        <taxon>Patella</taxon>
    </lineage>
</organism>
<dbReference type="AlphaFoldDB" id="A0AAN8PHC1"/>
<evidence type="ECO:0000256" key="6">
    <source>
        <dbReference type="ARBA" id="ARBA00022989"/>
    </source>
</evidence>
<dbReference type="SUPFAM" id="SSF53822">
    <property type="entry name" value="Periplasmic binding protein-like I"/>
    <property type="match status" value="1"/>
</dbReference>
<comment type="subcellular location">
    <subcellularLocation>
        <location evidence="16">Postsynaptic cell membrane</location>
        <topology evidence="16">Multi-pass membrane protein</topology>
    </subcellularLocation>
</comment>
<evidence type="ECO:0000256" key="1">
    <source>
        <dbReference type="ARBA" id="ARBA00008991"/>
    </source>
</evidence>
<feature type="compositionally biased region" description="Basic and acidic residues" evidence="20">
    <location>
        <begin position="781"/>
        <end position="801"/>
    </location>
</feature>
<evidence type="ECO:0000259" key="23">
    <source>
        <dbReference type="PROSITE" id="PS50259"/>
    </source>
</evidence>
<feature type="transmembrane region" description="Helical" evidence="21">
    <location>
        <begin position="616"/>
        <end position="638"/>
    </location>
</feature>
<dbReference type="EMBL" id="JAZGQO010000010">
    <property type="protein sequence ID" value="KAK6176144.1"/>
    <property type="molecule type" value="Genomic_DNA"/>
</dbReference>
<feature type="transmembrane region" description="Helical" evidence="21">
    <location>
        <begin position="653"/>
        <end position="675"/>
    </location>
</feature>
<gene>
    <name evidence="24" type="ORF">SNE40_014483</name>
</gene>
<keyword evidence="9 19" id="KW-0175">Coiled coil</keyword>
<keyword evidence="8" id="KW-0297">G-protein coupled receptor</keyword>
<dbReference type="PRINTS" id="PR01177">
    <property type="entry name" value="GABAB1RECPTR"/>
</dbReference>
<comment type="caution">
    <text evidence="24">The sequence shown here is derived from an EMBL/GenBank/DDBJ whole genome shotgun (WGS) entry which is preliminary data.</text>
</comment>
<feature type="transmembrane region" description="Helical" evidence="21">
    <location>
        <begin position="521"/>
        <end position="539"/>
    </location>
</feature>
<evidence type="ECO:0000256" key="13">
    <source>
        <dbReference type="ARBA" id="ARBA00023180"/>
    </source>
</evidence>
<evidence type="ECO:0000256" key="10">
    <source>
        <dbReference type="ARBA" id="ARBA00023136"/>
    </source>
</evidence>
<dbReference type="GO" id="GO:0045211">
    <property type="term" value="C:postsynaptic membrane"/>
    <property type="evidence" value="ECO:0007669"/>
    <property type="project" value="UniProtKB-SubCell"/>
</dbReference>
<evidence type="ECO:0000256" key="7">
    <source>
        <dbReference type="ARBA" id="ARBA00023018"/>
    </source>
</evidence>
<name>A0AAN8PHC1_PATCE</name>
<evidence type="ECO:0000256" key="16">
    <source>
        <dbReference type="ARBA" id="ARBA00034104"/>
    </source>
</evidence>
<dbReference type="GO" id="GO:0007214">
    <property type="term" value="P:gamma-aminobutyric acid signaling pathway"/>
    <property type="evidence" value="ECO:0007669"/>
    <property type="project" value="TreeGrafter"/>
</dbReference>
<dbReference type="GO" id="GO:0038039">
    <property type="term" value="C:G protein-coupled receptor heterodimeric complex"/>
    <property type="evidence" value="ECO:0007669"/>
    <property type="project" value="TreeGrafter"/>
</dbReference>
<dbReference type="PRINTS" id="PR01176">
    <property type="entry name" value="GABABRECEPTR"/>
</dbReference>
<feature type="transmembrane region" description="Helical" evidence="21">
    <location>
        <begin position="490"/>
        <end position="509"/>
    </location>
</feature>
<dbReference type="FunFam" id="3.40.50.2300:FF:000072">
    <property type="entry name" value="Gamma-aminobutyric acid type B receptor subunit 2"/>
    <property type="match status" value="1"/>
</dbReference>
<dbReference type="PANTHER" id="PTHR10519:SF46">
    <property type="entry name" value="METABOTROPIC GABA-B RECEPTOR SUBTYPE 3, ISOFORM A"/>
    <property type="match status" value="1"/>
</dbReference>
<dbReference type="InterPro" id="IPR002455">
    <property type="entry name" value="GPCR3_GABA-B"/>
</dbReference>
<dbReference type="GO" id="GO:0004965">
    <property type="term" value="F:G protein-coupled GABA receptor activity"/>
    <property type="evidence" value="ECO:0007669"/>
    <property type="project" value="InterPro"/>
</dbReference>
<evidence type="ECO:0000256" key="18">
    <source>
        <dbReference type="ARBA" id="ARBA00083903"/>
    </source>
</evidence>
<keyword evidence="4 21" id="KW-0812">Transmembrane</keyword>
<keyword evidence="6 21" id="KW-1133">Transmembrane helix</keyword>
<dbReference type="InterPro" id="IPR001828">
    <property type="entry name" value="ANF_lig-bd_rcpt"/>
</dbReference>
<keyword evidence="3" id="KW-0597">Phosphoprotein</keyword>
<evidence type="ECO:0000256" key="2">
    <source>
        <dbReference type="ARBA" id="ARBA00022475"/>
    </source>
</evidence>
<dbReference type="Pfam" id="PF01094">
    <property type="entry name" value="ANF_receptor"/>
    <property type="match status" value="1"/>
</dbReference>
<keyword evidence="13" id="KW-0325">Glycoprotein</keyword>
<feature type="chain" id="PRO_5042893790" description="Gamma-aminobutyric acid type B receptor subunit 2" evidence="22">
    <location>
        <begin position="18"/>
        <end position="813"/>
    </location>
</feature>
<evidence type="ECO:0000256" key="11">
    <source>
        <dbReference type="ARBA" id="ARBA00023157"/>
    </source>
</evidence>
<accession>A0AAN8PHC1</accession>
<feature type="coiled-coil region" evidence="19">
    <location>
        <begin position="745"/>
        <end position="779"/>
    </location>
</feature>
<keyword evidence="25" id="KW-1185">Reference proteome</keyword>
<keyword evidence="14" id="KW-0807">Transducer</keyword>
<evidence type="ECO:0000256" key="21">
    <source>
        <dbReference type="SAM" id="Phobius"/>
    </source>
</evidence>
<feature type="signal peptide" evidence="22">
    <location>
        <begin position="1"/>
        <end position="17"/>
    </location>
</feature>
<dbReference type="CDD" id="cd15047">
    <property type="entry name" value="7tmC_GABA-B-like"/>
    <property type="match status" value="1"/>
</dbReference>
<evidence type="ECO:0000313" key="25">
    <source>
        <dbReference type="Proteomes" id="UP001347796"/>
    </source>
</evidence>
<evidence type="ECO:0000256" key="9">
    <source>
        <dbReference type="ARBA" id="ARBA00023054"/>
    </source>
</evidence>
<sequence length="813" mass="91207">MCVFMLKWFALIIIVRASEDLYMMGLFPVEGGAWRGGHAMLTSAEIAIEHVNLRDDILPGYKLNLVWNDTLCNPGRGIKAMYDSLYTPPTKIILMGAACSPVSEATAQASHLWNLVQFSYVSLSPALSDKARFPRFFRTTAPDVVVNPARIDIFKQFGWTKISTIHQSFELFAAVTDNLNILLKEANVTVVRSEIFTDNPSLQVKNLKINDARIIVGGFYVDKARQIFCEAFKIGLYGPKFLWILVGWYDDNWWMTPDPNIDCTPAQLAEAIEGYIAVDHIYLNPKDSPSVSGIKPSEFLDIFNNRTNNEDLFGKKLSPLAYDTVWTISLGLNKTLTELMNNGSLKSLKNFTYTDDDFGNAILQNMKSVNFQGIKGPIFFDENHDAVSLLQIIRIQGGQKVTIGIYNPTLTTAVKIEWLPNTPVVWADGKPPKDSTNIQFQTVVLSFSIYVTFCCMSLIGICLAIMFLVFNIVLRDVRVVKMSSPRLNNFILAGCIMIYITVFLENISVNHDSAICQAKGFLLTIGFSLSFGALFAKTWRVHVIFTNATKQKKIVKDSQLILMVLCLMTVNAIVLIVWMLLDPMTIVTYDMPPEIIESDDYELRKDYQICKSEKEMYFTGTLFGIQGIMMLLGAFLAWETRKVKIEALNDSKLIGVCIYNVVVLSILGVTVSLALENNIDLRYALDSGVIILATTVTQCLIFIPKIVAYRQYKIHPETEPNTKMAMATTMDKSAPSVSPPSSNQVIALEKQLKEVNATLREVQEENTLLKESYTRLQQSANEEKTVQNKTELNDVKSEPNAKDITVSIIESES</sequence>
<dbReference type="Proteomes" id="UP001347796">
    <property type="component" value="Unassembled WGS sequence"/>
</dbReference>
<dbReference type="PROSITE" id="PS50259">
    <property type="entry name" value="G_PROTEIN_RECEP_F3_4"/>
    <property type="match status" value="1"/>
</dbReference>
<keyword evidence="12" id="KW-0675">Receptor</keyword>
<evidence type="ECO:0000256" key="20">
    <source>
        <dbReference type="SAM" id="MobiDB-lite"/>
    </source>
</evidence>
<evidence type="ECO:0000256" key="4">
    <source>
        <dbReference type="ARBA" id="ARBA00022692"/>
    </source>
</evidence>
<evidence type="ECO:0000256" key="15">
    <source>
        <dbReference type="ARBA" id="ARBA00023257"/>
    </source>
</evidence>
<dbReference type="FunFam" id="3.40.50.2300:FF:000063">
    <property type="entry name" value="Gamma-aminobutyric acid type B receptor subunit"/>
    <property type="match status" value="1"/>
</dbReference>
<feature type="transmembrane region" description="Helical" evidence="21">
    <location>
        <begin position="560"/>
        <end position="581"/>
    </location>
</feature>
<evidence type="ECO:0000256" key="12">
    <source>
        <dbReference type="ARBA" id="ARBA00023170"/>
    </source>
</evidence>
<comment type="similarity">
    <text evidence="1">Belongs to the G-protein coupled receptor 3 family. GABA-B receptor subfamily.</text>
</comment>
<keyword evidence="5 22" id="KW-0732">Signal</keyword>
<dbReference type="CDD" id="cd06366">
    <property type="entry name" value="PBP1_GABAb_receptor"/>
    <property type="match status" value="1"/>
</dbReference>
<keyword evidence="2" id="KW-1003">Cell membrane</keyword>
<evidence type="ECO:0000256" key="14">
    <source>
        <dbReference type="ARBA" id="ARBA00023224"/>
    </source>
</evidence>
<reference evidence="24 25" key="1">
    <citation type="submission" date="2024-01" db="EMBL/GenBank/DDBJ databases">
        <title>The genome of the rayed Mediterranean limpet Patella caerulea (Linnaeus, 1758).</title>
        <authorList>
            <person name="Anh-Thu Weber A."/>
            <person name="Halstead-Nussloch G."/>
        </authorList>
    </citation>
    <scope>NUCLEOTIDE SEQUENCE [LARGE SCALE GENOMIC DNA]</scope>
    <source>
        <strain evidence="24">AATW-2023a</strain>
        <tissue evidence="24">Whole specimen</tissue>
    </source>
</reference>
<evidence type="ECO:0000313" key="24">
    <source>
        <dbReference type="EMBL" id="KAK6176144.1"/>
    </source>
</evidence>
<evidence type="ECO:0000256" key="8">
    <source>
        <dbReference type="ARBA" id="ARBA00023040"/>
    </source>
</evidence>
<dbReference type="PANTHER" id="PTHR10519">
    <property type="entry name" value="GABA-B RECEPTOR"/>
    <property type="match status" value="1"/>
</dbReference>
<evidence type="ECO:0000256" key="19">
    <source>
        <dbReference type="SAM" id="Coils"/>
    </source>
</evidence>
<dbReference type="InterPro" id="IPR017978">
    <property type="entry name" value="GPCR_3_C"/>
</dbReference>
<keyword evidence="11" id="KW-1015">Disulfide bond</keyword>
<feature type="domain" description="G-protein coupled receptors family 3 profile" evidence="23">
    <location>
        <begin position="456"/>
        <end position="706"/>
    </location>
</feature>
<dbReference type="InterPro" id="IPR028082">
    <property type="entry name" value="Peripla_BP_I"/>
</dbReference>
<feature type="transmembrane region" description="Helical" evidence="21">
    <location>
        <begin position="681"/>
        <end position="703"/>
    </location>
</feature>
<feature type="region of interest" description="Disordered" evidence="20">
    <location>
        <begin position="779"/>
        <end position="813"/>
    </location>
</feature>
<evidence type="ECO:0000256" key="5">
    <source>
        <dbReference type="ARBA" id="ARBA00022729"/>
    </source>
</evidence>
<evidence type="ECO:0000256" key="22">
    <source>
        <dbReference type="SAM" id="SignalP"/>
    </source>
</evidence>
<keyword evidence="15" id="KW-0628">Postsynaptic cell membrane</keyword>
<dbReference type="Gene3D" id="3.40.50.2300">
    <property type="match status" value="2"/>
</dbReference>
<dbReference type="Pfam" id="PF00003">
    <property type="entry name" value="7tm_3"/>
    <property type="match status" value="1"/>
</dbReference>